<dbReference type="GO" id="GO:0008270">
    <property type="term" value="F:zinc ion binding"/>
    <property type="evidence" value="ECO:0007669"/>
    <property type="project" value="InterPro"/>
</dbReference>
<dbReference type="SMART" id="SM00066">
    <property type="entry name" value="GAL4"/>
    <property type="match status" value="1"/>
</dbReference>
<dbReference type="SUPFAM" id="SSF57701">
    <property type="entry name" value="Zn2/Cys6 DNA-binding domain"/>
    <property type="match status" value="1"/>
</dbReference>
<keyword evidence="2" id="KW-0479">Metal-binding</keyword>
<dbReference type="OrthoDB" id="4456959at2759"/>
<evidence type="ECO:0000256" key="4">
    <source>
        <dbReference type="ARBA" id="ARBA00023242"/>
    </source>
</evidence>
<proteinExistence type="predicted"/>
<evidence type="ECO:0000256" key="1">
    <source>
        <dbReference type="ARBA" id="ARBA00004123"/>
    </source>
</evidence>
<dbReference type="PANTHER" id="PTHR46910">
    <property type="entry name" value="TRANSCRIPTION FACTOR PDR1"/>
    <property type="match status" value="1"/>
</dbReference>
<keyword evidence="3" id="KW-0238">DNA-binding</keyword>
<keyword evidence="4" id="KW-0539">Nucleus</keyword>
<dbReference type="EMBL" id="SPNW01000036">
    <property type="protein sequence ID" value="TIA88582.1"/>
    <property type="molecule type" value="Genomic_DNA"/>
</dbReference>
<name>A0A4T0FJS5_9BASI</name>
<dbReference type="GO" id="GO:0003677">
    <property type="term" value="F:DNA binding"/>
    <property type="evidence" value="ECO:0007669"/>
    <property type="project" value="UniProtKB-KW"/>
</dbReference>
<dbReference type="GO" id="GO:0000981">
    <property type="term" value="F:DNA-binding transcription factor activity, RNA polymerase II-specific"/>
    <property type="evidence" value="ECO:0007669"/>
    <property type="project" value="InterPro"/>
</dbReference>
<dbReference type="CDD" id="cd12148">
    <property type="entry name" value="fungal_TF_MHR"/>
    <property type="match status" value="1"/>
</dbReference>
<comment type="subcellular location">
    <subcellularLocation>
        <location evidence="1">Nucleus</location>
    </subcellularLocation>
</comment>
<dbReference type="AlphaFoldDB" id="A0A4T0FJS5"/>
<accession>A0A4T0FJS5</accession>
<dbReference type="GO" id="GO:0006351">
    <property type="term" value="P:DNA-templated transcription"/>
    <property type="evidence" value="ECO:0007669"/>
    <property type="project" value="InterPro"/>
</dbReference>
<gene>
    <name evidence="6" type="ORF">E3P99_02528</name>
</gene>
<dbReference type="CDD" id="cd00067">
    <property type="entry name" value="GAL4"/>
    <property type="match status" value="1"/>
</dbReference>
<sequence>MEIQKKRRISKIRVCDVCRRRKLKCDIEERLDANHSSCSRCEQSEIDCLFEEAPARGKKYKEMYADLEAKHAEVVDLLHRLHPGIDVDGLQANLSTHAVAMPAISDDKEDNEAEASRDFLRSAHAHDPRVLGSASVFKLKSVEKIREMALGRASSFNAHQRSQYWSSVVWKSTDEGFDPPQDLIDSLVDIYFNNTGMYRPLLHRQTFREGNPLDPDHQRTLWLVCAIGSRLSDDPRVLDSSEVGPNGRALAYHSAGWPFFMKFVSIAKPLPALSPSLADLQQSALAAVFLHSLPSHSSSWTIAAQGLVMAKDIGVHFNKGSGDMVKDELRRRAFWNLYQIDGEMSTYLGRDSTIDERLIKVDRPRALPDESAQDIYTYNAFIDLIIIARNALDSLYDNDLLGDAPSDATKAQQVVHNVAELDGRLDRWIVSQPDVLRWRDDRGDCRTVTQRCNNMCLYLMVQTLVHRPFVNAAGNLRSLSLTSSAICVNAAQSLAHVIKVFGEIDPRTDTVVTYAFICCVTALVCKWTAKLKGAIVFEELDRAVDTLHSYITSRESRYYVAGRLSDIITWLRDEHGRIDSIEELFNADIESMLNSTISSAHFFNTLPSLTSLEDYGTFT</sequence>
<dbReference type="Pfam" id="PF04082">
    <property type="entry name" value="Fungal_trans"/>
    <property type="match status" value="1"/>
</dbReference>
<organism evidence="6 7">
    <name type="scientific">Wallemia hederae</name>
    <dbReference type="NCBI Taxonomy" id="1540922"/>
    <lineage>
        <taxon>Eukaryota</taxon>
        <taxon>Fungi</taxon>
        <taxon>Dikarya</taxon>
        <taxon>Basidiomycota</taxon>
        <taxon>Wallemiomycotina</taxon>
        <taxon>Wallemiomycetes</taxon>
        <taxon>Wallemiales</taxon>
        <taxon>Wallemiaceae</taxon>
        <taxon>Wallemia</taxon>
    </lineage>
</organism>
<dbReference type="PANTHER" id="PTHR46910:SF3">
    <property type="entry name" value="HALOTOLERANCE PROTEIN 9-RELATED"/>
    <property type="match status" value="1"/>
</dbReference>
<dbReference type="InterPro" id="IPR050987">
    <property type="entry name" value="AtrR-like"/>
</dbReference>
<dbReference type="PROSITE" id="PS00463">
    <property type="entry name" value="ZN2_CY6_FUNGAL_1"/>
    <property type="match status" value="1"/>
</dbReference>
<dbReference type="GO" id="GO:0005634">
    <property type="term" value="C:nucleus"/>
    <property type="evidence" value="ECO:0007669"/>
    <property type="project" value="UniProtKB-SubCell"/>
</dbReference>
<dbReference type="Proteomes" id="UP000310189">
    <property type="component" value="Unassembled WGS sequence"/>
</dbReference>
<dbReference type="InterPro" id="IPR001138">
    <property type="entry name" value="Zn2Cys6_DnaBD"/>
</dbReference>
<dbReference type="SMART" id="SM00906">
    <property type="entry name" value="Fungal_trans"/>
    <property type="match status" value="1"/>
</dbReference>
<evidence type="ECO:0000256" key="3">
    <source>
        <dbReference type="ARBA" id="ARBA00023125"/>
    </source>
</evidence>
<protein>
    <recommendedName>
        <fullName evidence="5">Zn(2)-C6 fungal-type domain-containing protein</fullName>
    </recommendedName>
</protein>
<dbReference type="InterPro" id="IPR007219">
    <property type="entry name" value="XnlR_reg_dom"/>
</dbReference>
<feature type="domain" description="Zn(2)-C6 fungal-type" evidence="5">
    <location>
        <begin position="14"/>
        <end position="50"/>
    </location>
</feature>
<evidence type="ECO:0000313" key="7">
    <source>
        <dbReference type="Proteomes" id="UP000310189"/>
    </source>
</evidence>
<evidence type="ECO:0000313" key="6">
    <source>
        <dbReference type="EMBL" id="TIA88582.1"/>
    </source>
</evidence>
<dbReference type="Gene3D" id="4.10.240.10">
    <property type="entry name" value="Zn(2)-C6 fungal-type DNA-binding domain"/>
    <property type="match status" value="1"/>
</dbReference>
<reference evidence="6 7" key="1">
    <citation type="submission" date="2019-03" db="EMBL/GenBank/DDBJ databases">
        <title>Sequencing 23 genomes of Wallemia ichthyophaga.</title>
        <authorList>
            <person name="Gostincar C."/>
        </authorList>
    </citation>
    <scope>NUCLEOTIDE SEQUENCE [LARGE SCALE GENOMIC DNA]</scope>
    <source>
        <strain evidence="6 7">EXF-5753</strain>
    </source>
</reference>
<keyword evidence="7" id="KW-1185">Reference proteome</keyword>
<dbReference type="Pfam" id="PF00172">
    <property type="entry name" value="Zn_clus"/>
    <property type="match status" value="1"/>
</dbReference>
<dbReference type="PROSITE" id="PS50048">
    <property type="entry name" value="ZN2_CY6_FUNGAL_2"/>
    <property type="match status" value="1"/>
</dbReference>
<dbReference type="InterPro" id="IPR036864">
    <property type="entry name" value="Zn2-C6_fun-type_DNA-bd_sf"/>
</dbReference>
<comment type="caution">
    <text evidence="6">The sequence shown here is derived from an EMBL/GenBank/DDBJ whole genome shotgun (WGS) entry which is preliminary data.</text>
</comment>
<evidence type="ECO:0000259" key="5">
    <source>
        <dbReference type="PROSITE" id="PS50048"/>
    </source>
</evidence>
<evidence type="ECO:0000256" key="2">
    <source>
        <dbReference type="ARBA" id="ARBA00022723"/>
    </source>
</evidence>